<dbReference type="GO" id="GO:0034196">
    <property type="term" value="P:acylglycerol transport"/>
    <property type="evidence" value="ECO:0007669"/>
    <property type="project" value="InterPro"/>
</dbReference>
<dbReference type="GO" id="GO:0070300">
    <property type="term" value="F:phosphatidic acid binding"/>
    <property type="evidence" value="ECO:0007669"/>
    <property type="project" value="InterPro"/>
</dbReference>
<dbReference type="InterPro" id="IPR044160">
    <property type="entry name" value="TGD4-like"/>
</dbReference>
<keyword evidence="2" id="KW-0812">Transmembrane</keyword>
<evidence type="ECO:0000313" key="4">
    <source>
        <dbReference type="Proteomes" id="UP000077202"/>
    </source>
</evidence>
<protein>
    <submittedName>
        <fullName evidence="3">Uncharacterized protein</fullName>
    </submittedName>
</protein>
<evidence type="ECO:0000256" key="1">
    <source>
        <dbReference type="SAM" id="MobiDB-lite"/>
    </source>
</evidence>
<evidence type="ECO:0000313" key="3">
    <source>
        <dbReference type="EMBL" id="OAE35054.1"/>
    </source>
</evidence>
<name>A0A176WQF3_MARPO</name>
<gene>
    <name evidence="3" type="ORF">AXG93_3253s1200</name>
</gene>
<organism evidence="3 4">
    <name type="scientific">Marchantia polymorpha subsp. ruderalis</name>
    <dbReference type="NCBI Taxonomy" id="1480154"/>
    <lineage>
        <taxon>Eukaryota</taxon>
        <taxon>Viridiplantae</taxon>
        <taxon>Streptophyta</taxon>
        <taxon>Embryophyta</taxon>
        <taxon>Marchantiophyta</taxon>
        <taxon>Marchantiopsida</taxon>
        <taxon>Marchantiidae</taxon>
        <taxon>Marchantiales</taxon>
        <taxon>Marchantiaceae</taxon>
        <taxon>Marchantia</taxon>
    </lineage>
</organism>
<accession>A0A176WQF3</accession>
<keyword evidence="2" id="KW-0472">Membrane</keyword>
<dbReference type="GO" id="GO:1990052">
    <property type="term" value="P:ER to chloroplast lipid transport"/>
    <property type="evidence" value="ECO:0007669"/>
    <property type="project" value="InterPro"/>
</dbReference>
<dbReference type="Pfam" id="PF12600">
    <property type="entry name" value="DUF3769"/>
    <property type="match status" value="1"/>
</dbReference>
<sequence length="579" mass="64192">MEPMRAVLAAKFWNEEVESTSSLHAVVHSVPCEPPPLGLVRGSRLSRSQQLLLIQRVFGVPFTPSIEPPNAWNKKCGGIVLDRVIASAGGPNWWATVTGRARAQRFWWLEKQRGENINQTPEPLSPQEEEKWWHRGKRLLDSSLYALSTRSRFRLSPRTTLSMSSELDSMTGLFPETEQPPGRGPKQNPWRGRASLRHKRERHDWILESAWHEHFVDREARYWEVPQVTTLDLASVGSTSGLRYRLGLHHSAGAPVECPKIDGSVLGGVPVGATPGLRAQAAISMEKEMHVWRPKTMCRRRQNRRPYNLLAARPHVTFSGLAGGLVCANLKKGPEEVTSPPGTPRSPRPATLSLGQNAGPLTADMFVSLGISAQYGLFQRPFLDHTKFSARLDIGAASSLLAATRHSENTPPSSDTINGWIDKGLPTVALSVQQQLVGPIRARVDSRFSLDPATLASHQRPHLQEVTYGIDCALESLGAAKLVVWVIFVLLLAICLRVTYPAMQSASYCRIVAMPVTTYSITSVRSDTTSEGVCCQELRIHAEFYNRGVDDDITSGNLSQLDSNFYEYLGFWTATNHMS</sequence>
<proteinExistence type="predicted"/>
<dbReference type="GO" id="GO:0009941">
    <property type="term" value="C:chloroplast envelope"/>
    <property type="evidence" value="ECO:0007669"/>
    <property type="project" value="TreeGrafter"/>
</dbReference>
<dbReference type="EMBL" id="LVLJ01000283">
    <property type="protein sequence ID" value="OAE35054.1"/>
    <property type="molecule type" value="Genomic_DNA"/>
</dbReference>
<feature type="region of interest" description="Disordered" evidence="1">
    <location>
        <begin position="164"/>
        <end position="195"/>
    </location>
</feature>
<dbReference type="Proteomes" id="UP000077202">
    <property type="component" value="Unassembled WGS sequence"/>
</dbReference>
<evidence type="ECO:0000256" key="2">
    <source>
        <dbReference type="SAM" id="Phobius"/>
    </source>
</evidence>
<feature type="region of interest" description="Disordered" evidence="1">
    <location>
        <begin position="332"/>
        <end position="355"/>
    </location>
</feature>
<keyword evidence="2" id="KW-1133">Transmembrane helix</keyword>
<dbReference type="InterPro" id="IPR022244">
    <property type="entry name" value="DUF3769"/>
</dbReference>
<dbReference type="PANTHER" id="PTHR34954:SF3">
    <property type="entry name" value="EXPRESSED PROTEIN"/>
    <property type="match status" value="1"/>
</dbReference>
<feature type="transmembrane region" description="Helical" evidence="2">
    <location>
        <begin position="482"/>
        <end position="500"/>
    </location>
</feature>
<comment type="caution">
    <text evidence="3">The sequence shown here is derived from an EMBL/GenBank/DDBJ whole genome shotgun (WGS) entry which is preliminary data.</text>
</comment>
<dbReference type="PANTHER" id="PTHR34954">
    <property type="entry name" value="EXPRESSED PROTEIN"/>
    <property type="match status" value="1"/>
</dbReference>
<keyword evidence="4" id="KW-1185">Reference proteome</keyword>
<dbReference type="AlphaFoldDB" id="A0A176WQF3"/>
<reference evidence="3" key="1">
    <citation type="submission" date="2016-03" db="EMBL/GenBank/DDBJ databases">
        <title>Mechanisms controlling the formation of the plant cell surface in tip-growing cells are functionally conserved among land plants.</title>
        <authorList>
            <person name="Honkanen S."/>
            <person name="Jones V.A."/>
            <person name="Morieri G."/>
            <person name="Champion C."/>
            <person name="Hetherington A.J."/>
            <person name="Kelly S."/>
            <person name="Saint-Marcoux D."/>
            <person name="Proust H."/>
            <person name="Prescott H."/>
            <person name="Dolan L."/>
        </authorList>
    </citation>
    <scope>NUCLEOTIDE SEQUENCE [LARGE SCALE GENOMIC DNA]</scope>
    <source>
        <tissue evidence="3">Whole gametophyte</tissue>
    </source>
</reference>